<dbReference type="AlphaFoldDB" id="A0A376CP84"/>
<dbReference type="GO" id="GO:0005829">
    <property type="term" value="C:cytosol"/>
    <property type="evidence" value="ECO:0007669"/>
    <property type="project" value="TreeGrafter"/>
</dbReference>
<dbReference type="EMBL" id="UFXQ01000001">
    <property type="protein sequence ID" value="STC70244.1"/>
    <property type="molecule type" value="Genomic_DNA"/>
</dbReference>
<evidence type="ECO:0000256" key="4">
    <source>
        <dbReference type="ARBA" id="ARBA00016797"/>
    </source>
</evidence>
<proteinExistence type="inferred from homology"/>
<evidence type="ECO:0000256" key="1">
    <source>
        <dbReference type="ARBA" id="ARBA00001974"/>
    </source>
</evidence>
<dbReference type="PANTHER" id="PTHR21294">
    <property type="entry name" value="ELECTRON TRANSFER FLAVOPROTEIN BETA-SUBUNIT"/>
    <property type="match status" value="1"/>
</dbReference>
<organism evidence="9 10">
    <name type="scientific">Corynebacterium pilosum</name>
    <dbReference type="NCBI Taxonomy" id="35756"/>
    <lineage>
        <taxon>Bacteria</taxon>
        <taxon>Bacillati</taxon>
        <taxon>Actinomycetota</taxon>
        <taxon>Actinomycetes</taxon>
        <taxon>Mycobacteriales</taxon>
        <taxon>Corynebacteriaceae</taxon>
        <taxon>Corynebacterium</taxon>
    </lineage>
</organism>
<feature type="domain" description="Electron transfer flavoprotein alpha/beta-subunit N-terminal" evidence="8">
    <location>
        <begin position="23"/>
        <end position="213"/>
    </location>
</feature>
<dbReference type="PANTHER" id="PTHR21294:SF8">
    <property type="entry name" value="ELECTRON TRANSFER FLAVOPROTEIN SUBUNIT BETA"/>
    <property type="match status" value="1"/>
</dbReference>
<protein>
    <recommendedName>
        <fullName evidence="4">Electron transfer flavoprotein subunit beta</fullName>
    </recommendedName>
</protein>
<dbReference type="SMART" id="SM00893">
    <property type="entry name" value="ETF"/>
    <property type="match status" value="1"/>
</dbReference>
<dbReference type="STRING" id="35756.GCA_001044155_02285"/>
<dbReference type="InterPro" id="IPR014729">
    <property type="entry name" value="Rossmann-like_a/b/a_fold"/>
</dbReference>
<keyword evidence="10" id="KW-1185">Reference proteome</keyword>
<comment type="cofactor">
    <cofactor evidence="1">
        <name>FAD</name>
        <dbReference type="ChEBI" id="CHEBI:57692"/>
    </cofactor>
</comment>
<dbReference type="GO" id="GO:0009055">
    <property type="term" value="F:electron transfer activity"/>
    <property type="evidence" value="ECO:0007669"/>
    <property type="project" value="InterPro"/>
</dbReference>
<name>A0A376CP84_9CORY</name>
<evidence type="ECO:0000313" key="10">
    <source>
        <dbReference type="Proteomes" id="UP000254467"/>
    </source>
</evidence>
<evidence type="ECO:0000256" key="5">
    <source>
        <dbReference type="ARBA" id="ARBA00022448"/>
    </source>
</evidence>
<keyword evidence="6" id="KW-0249">Electron transport</keyword>
<dbReference type="InterPro" id="IPR033948">
    <property type="entry name" value="ETF_beta_N"/>
</dbReference>
<evidence type="ECO:0000313" key="9">
    <source>
        <dbReference type="EMBL" id="STC70244.1"/>
    </source>
</evidence>
<dbReference type="CDD" id="cd01714">
    <property type="entry name" value="ETF_beta"/>
    <property type="match status" value="1"/>
</dbReference>
<dbReference type="PIRSF" id="PIRSF000090">
    <property type="entry name" value="Beta-ETF"/>
    <property type="match status" value="1"/>
</dbReference>
<evidence type="ECO:0000256" key="6">
    <source>
        <dbReference type="ARBA" id="ARBA00022982"/>
    </source>
</evidence>
<dbReference type="InterPro" id="IPR012255">
    <property type="entry name" value="ETF_b"/>
</dbReference>
<reference evidence="9 10" key="1">
    <citation type="submission" date="2018-06" db="EMBL/GenBank/DDBJ databases">
        <authorList>
            <consortium name="Pathogen Informatics"/>
            <person name="Doyle S."/>
        </authorList>
    </citation>
    <scope>NUCLEOTIDE SEQUENCE [LARGE SCALE GENOMIC DNA]</scope>
    <source>
        <strain evidence="9 10">NCTC11862</strain>
    </source>
</reference>
<dbReference type="InterPro" id="IPR014730">
    <property type="entry name" value="ETF_a/b_N"/>
</dbReference>
<gene>
    <name evidence="9" type="primary">etfB</name>
    <name evidence="9" type="ORF">NCTC11862_02054</name>
</gene>
<evidence type="ECO:0000256" key="3">
    <source>
        <dbReference type="ARBA" id="ARBA00011355"/>
    </source>
</evidence>
<evidence type="ECO:0000256" key="7">
    <source>
        <dbReference type="ARBA" id="ARBA00025649"/>
    </source>
</evidence>
<keyword evidence="5" id="KW-0813">Transport</keyword>
<sequence length="262" mass="27407">MATIVVLVKNVPDTWSEKVLEPDHTLDRTNVDSIIDEINEYAVETALQLKEAGDYRVVALSMGPEGSDEALRKALAMGADDAVLLSDEGLAGSDAVATAWALTNAINTIEDVVLIVTGNQSSDGQGGVMAGLLAEYRQIPALTELGEVAIEGDKVSATRYDEKGTWQLEAQLPAVLSVSEKAVSPRFPNFKGLAAAKKAEIQQLNLGAIGVDAGQVGLNNSATVVQATTEVPARAAGEIIDSGSPEDIAAQVVSKLVEKNLV</sequence>
<dbReference type="Pfam" id="PF01012">
    <property type="entry name" value="ETF"/>
    <property type="match status" value="1"/>
</dbReference>
<dbReference type="RefSeq" id="WP_018580829.1">
    <property type="nucleotide sequence ID" value="NZ_LDYD01000008.1"/>
</dbReference>
<dbReference type="OrthoDB" id="9804960at2"/>
<evidence type="ECO:0000259" key="8">
    <source>
        <dbReference type="SMART" id="SM00893"/>
    </source>
</evidence>
<accession>A0A376CP84</accession>
<comment type="similarity">
    <text evidence="2">Belongs to the ETF beta-subunit/FixA family.</text>
</comment>
<dbReference type="Proteomes" id="UP000254467">
    <property type="component" value="Unassembled WGS sequence"/>
</dbReference>
<comment type="subunit">
    <text evidence="3">Heterodimer of an alpha and a beta subunit.</text>
</comment>
<dbReference type="SUPFAM" id="SSF52402">
    <property type="entry name" value="Adenine nucleotide alpha hydrolases-like"/>
    <property type="match status" value="1"/>
</dbReference>
<comment type="function">
    <text evidence="7">The electron transfer flavoprotein serves as a specific electron acceptor for other dehydrogenases. It transfers the electrons to the main respiratory chain via ETF-ubiquinone oxidoreductase (ETF dehydrogenase).</text>
</comment>
<dbReference type="Gene3D" id="3.40.50.620">
    <property type="entry name" value="HUPs"/>
    <property type="match status" value="1"/>
</dbReference>
<evidence type="ECO:0000256" key="2">
    <source>
        <dbReference type="ARBA" id="ARBA00007557"/>
    </source>
</evidence>